<gene>
    <name evidence="1" type="ORF">SAMN04488104_1009103</name>
</gene>
<dbReference type="EMBL" id="FNAC01000009">
    <property type="protein sequence ID" value="SDC92518.1"/>
    <property type="molecule type" value="Genomic_DNA"/>
</dbReference>
<dbReference type="RefSeq" id="WP_087938556.1">
    <property type="nucleotide sequence ID" value="NZ_FNAC01000009.1"/>
</dbReference>
<proteinExistence type="predicted"/>
<protein>
    <submittedName>
        <fullName evidence="1">Uncharacterized protein</fullName>
    </submittedName>
</protein>
<reference evidence="2" key="1">
    <citation type="submission" date="2016-10" db="EMBL/GenBank/DDBJ databases">
        <authorList>
            <person name="Varghese N."/>
            <person name="Submissions S."/>
        </authorList>
    </citation>
    <scope>NUCLEOTIDE SEQUENCE [LARGE SCALE GENOMIC DNA]</scope>
    <source>
        <strain evidence="2">DSM 23095</strain>
    </source>
</reference>
<dbReference type="AlphaFoldDB" id="A0A1G6QJN5"/>
<name>A0A1G6QJN5_9BACT</name>
<organism evidence="1 2">
    <name type="scientific">Algoriphagus faecimaris</name>
    <dbReference type="NCBI Taxonomy" id="686796"/>
    <lineage>
        <taxon>Bacteria</taxon>
        <taxon>Pseudomonadati</taxon>
        <taxon>Bacteroidota</taxon>
        <taxon>Cytophagia</taxon>
        <taxon>Cytophagales</taxon>
        <taxon>Cyclobacteriaceae</taxon>
        <taxon>Algoriphagus</taxon>
    </lineage>
</organism>
<sequence length="125" mass="14029">MLYLLEEARLVRNLRSASKGTSLLNKPEKIYLSNTSLIHSFCEKGRNQGNLRETFAIDQLQNAGYSVTFPKQGNFLVNESYLLEIGGAGKGSSQVSDFENHLIFSDDLEIGWGRKLPLFLLGLLY</sequence>
<accession>A0A1G6QJN5</accession>
<dbReference type="OrthoDB" id="9768467at2"/>
<keyword evidence="2" id="KW-1185">Reference proteome</keyword>
<dbReference type="STRING" id="686796.SAMN04488104_1009103"/>
<evidence type="ECO:0000313" key="2">
    <source>
        <dbReference type="Proteomes" id="UP000199060"/>
    </source>
</evidence>
<evidence type="ECO:0000313" key="1">
    <source>
        <dbReference type="EMBL" id="SDC92518.1"/>
    </source>
</evidence>
<dbReference type="PANTHER" id="PTHR42990">
    <property type="entry name" value="ATPASE"/>
    <property type="match status" value="1"/>
</dbReference>
<dbReference type="PANTHER" id="PTHR42990:SF1">
    <property type="entry name" value="AAA+ ATPASE DOMAIN-CONTAINING PROTEIN"/>
    <property type="match status" value="1"/>
</dbReference>
<dbReference type="Proteomes" id="UP000199060">
    <property type="component" value="Unassembled WGS sequence"/>
</dbReference>